<name>A0A135V861_9PEZI</name>
<proteinExistence type="predicted"/>
<dbReference type="STRING" id="1209931.A0A135V861"/>
<evidence type="ECO:0000313" key="3">
    <source>
        <dbReference type="Proteomes" id="UP000070121"/>
    </source>
</evidence>
<accession>A0A135V861</accession>
<evidence type="ECO:0000256" key="1">
    <source>
        <dbReference type="SAM" id="Phobius"/>
    </source>
</evidence>
<dbReference type="Proteomes" id="UP000070121">
    <property type="component" value="Unassembled WGS sequence"/>
</dbReference>
<keyword evidence="1" id="KW-1133">Transmembrane helix</keyword>
<dbReference type="EMBL" id="JFFI01000218">
    <property type="protein sequence ID" value="KXH68886.1"/>
    <property type="molecule type" value="Genomic_DNA"/>
</dbReference>
<comment type="caution">
    <text evidence="2">The sequence shown here is derived from an EMBL/GenBank/DDBJ whole genome shotgun (WGS) entry which is preliminary data.</text>
</comment>
<evidence type="ECO:0000313" key="2">
    <source>
        <dbReference type="EMBL" id="KXH68886.1"/>
    </source>
</evidence>
<feature type="transmembrane region" description="Helical" evidence="1">
    <location>
        <begin position="208"/>
        <end position="233"/>
    </location>
</feature>
<keyword evidence="3" id="KW-1185">Reference proteome</keyword>
<keyword evidence="1" id="KW-0472">Membrane</keyword>
<gene>
    <name evidence="2" type="ORF">CSAL01_02548</name>
</gene>
<dbReference type="AlphaFoldDB" id="A0A135V861"/>
<reference evidence="2 3" key="1">
    <citation type="submission" date="2014-02" db="EMBL/GenBank/DDBJ databases">
        <title>The genome sequence of Colletotrichum salicis CBS 607.94.</title>
        <authorList>
            <person name="Baroncelli R."/>
            <person name="Thon M.R."/>
        </authorList>
    </citation>
    <scope>NUCLEOTIDE SEQUENCE [LARGE SCALE GENOMIC DNA]</scope>
    <source>
        <strain evidence="2 3">CBS 607.94</strain>
    </source>
</reference>
<dbReference type="OrthoDB" id="4840390at2759"/>
<sequence length="289" mass="30484">MGLTSSNRLPRKSLSLGILRTTHRERQLYVTLSQMQLRVYFVISLLEILAAGQTCYWPNGVPNDVVKPCPIAAGTEAAACCFEDHYCLTNGLRFEPLTLTMYRGACTDETFQSSGCPKYCDKSDIPGSNNSLHIGVWTCGNARFSCSNLQNCATGNFAVSLHGKIMLNEAASMDLGNMAAATSTAGNSSGTYSMGNDTDSKGSISAGAAAGIGVGVGAPLAIVAGVLAVVLLCEKKPTAKTARTSQASEMVENDGSKVSGPSIQPVWGHAHMGPPELSIQQHVRHELPQ</sequence>
<keyword evidence="1" id="KW-0812">Transmembrane</keyword>
<protein>
    <submittedName>
        <fullName evidence="2">Uncharacterized protein</fullName>
    </submittedName>
</protein>
<organism evidence="2 3">
    <name type="scientific">Colletotrichum salicis</name>
    <dbReference type="NCBI Taxonomy" id="1209931"/>
    <lineage>
        <taxon>Eukaryota</taxon>
        <taxon>Fungi</taxon>
        <taxon>Dikarya</taxon>
        <taxon>Ascomycota</taxon>
        <taxon>Pezizomycotina</taxon>
        <taxon>Sordariomycetes</taxon>
        <taxon>Hypocreomycetidae</taxon>
        <taxon>Glomerellales</taxon>
        <taxon>Glomerellaceae</taxon>
        <taxon>Colletotrichum</taxon>
        <taxon>Colletotrichum acutatum species complex</taxon>
    </lineage>
</organism>